<protein>
    <submittedName>
        <fullName evidence="1">Uncharacterized protein</fullName>
    </submittedName>
</protein>
<dbReference type="AlphaFoldDB" id="A0AA39MJP3"/>
<gene>
    <name evidence="1" type="ORF">EV420DRAFT_1673529</name>
</gene>
<dbReference type="GeneID" id="85362666"/>
<dbReference type="Proteomes" id="UP001175211">
    <property type="component" value="Unassembled WGS sequence"/>
</dbReference>
<reference evidence="1" key="1">
    <citation type="submission" date="2023-06" db="EMBL/GenBank/DDBJ databases">
        <authorList>
            <consortium name="Lawrence Berkeley National Laboratory"/>
            <person name="Ahrendt S."/>
            <person name="Sahu N."/>
            <person name="Indic B."/>
            <person name="Wong-Bajracharya J."/>
            <person name="Merenyi Z."/>
            <person name="Ke H.-M."/>
            <person name="Monk M."/>
            <person name="Kocsube S."/>
            <person name="Drula E."/>
            <person name="Lipzen A."/>
            <person name="Balint B."/>
            <person name="Henrissat B."/>
            <person name="Andreopoulos B."/>
            <person name="Martin F.M."/>
            <person name="Harder C.B."/>
            <person name="Rigling D."/>
            <person name="Ford K.L."/>
            <person name="Foster G.D."/>
            <person name="Pangilinan J."/>
            <person name="Papanicolaou A."/>
            <person name="Barry K."/>
            <person name="LaButti K."/>
            <person name="Viragh M."/>
            <person name="Koriabine M."/>
            <person name="Yan M."/>
            <person name="Riley R."/>
            <person name="Champramary S."/>
            <person name="Plett K.L."/>
            <person name="Tsai I.J."/>
            <person name="Slot J."/>
            <person name="Sipos G."/>
            <person name="Plett J."/>
            <person name="Nagy L.G."/>
            <person name="Grigoriev I.V."/>
        </authorList>
    </citation>
    <scope>NUCLEOTIDE SEQUENCE</scope>
    <source>
        <strain evidence="1">CCBAS 213</strain>
    </source>
</reference>
<proteinExistence type="predicted"/>
<sequence>MSDIHDSPFWNAFLSPDNLPFMTTGTGSGEGRFMFSFGMDGFNPFQVKEAKQTTSCTAIYLVLLNFPPPPPPPPPHLHNLPENMYFVDVIP</sequence>
<evidence type="ECO:0000313" key="2">
    <source>
        <dbReference type="Proteomes" id="UP001175211"/>
    </source>
</evidence>
<keyword evidence="2" id="KW-1185">Reference proteome</keyword>
<feature type="non-terminal residue" evidence="1">
    <location>
        <position position="91"/>
    </location>
</feature>
<comment type="caution">
    <text evidence="1">The sequence shown here is derived from an EMBL/GenBank/DDBJ whole genome shotgun (WGS) entry which is preliminary data.</text>
</comment>
<dbReference type="RefSeq" id="XP_060322206.1">
    <property type="nucleotide sequence ID" value="XM_060479118.1"/>
</dbReference>
<organism evidence="1 2">
    <name type="scientific">Armillaria tabescens</name>
    <name type="common">Ringless honey mushroom</name>
    <name type="synonym">Agaricus tabescens</name>
    <dbReference type="NCBI Taxonomy" id="1929756"/>
    <lineage>
        <taxon>Eukaryota</taxon>
        <taxon>Fungi</taxon>
        <taxon>Dikarya</taxon>
        <taxon>Basidiomycota</taxon>
        <taxon>Agaricomycotina</taxon>
        <taxon>Agaricomycetes</taxon>
        <taxon>Agaricomycetidae</taxon>
        <taxon>Agaricales</taxon>
        <taxon>Marasmiineae</taxon>
        <taxon>Physalacriaceae</taxon>
        <taxon>Desarmillaria</taxon>
    </lineage>
</organism>
<evidence type="ECO:0000313" key="1">
    <source>
        <dbReference type="EMBL" id="KAK0436189.1"/>
    </source>
</evidence>
<name>A0AA39MJP3_ARMTA</name>
<dbReference type="EMBL" id="JAUEPS010000130">
    <property type="protein sequence ID" value="KAK0436189.1"/>
    <property type="molecule type" value="Genomic_DNA"/>
</dbReference>
<accession>A0AA39MJP3</accession>